<dbReference type="Proteomes" id="UP000471648">
    <property type="component" value="Unassembled WGS sequence"/>
</dbReference>
<feature type="non-terminal residue" evidence="1">
    <location>
        <position position="1"/>
    </location>
</feature>
<dbReference type="InterPro" id="IPR023346">
    <property type="entry name" value="Lysozyme-like_dom_sf"/>
</dbReference>
<accession>A0A6N9V8X4</accession>
<gene>
    <name evidence="1" type="ORF">G3I39_18035</name>
</gene>
<organism evidence="1 2">
    <name type="scientific">Streptomyces microflavus</name>
    <name type="common">Streptomyces lipmanii</name>
    <dbReference type="NCBI Taxonomy" id="1919"/>
    <lineage>
        <taxon>Bacteria</taxon>
        <taxon>Bacillati</taxon>
        <taxon>Actinomycetota</taxon>
        <taxon>Actinomycetes</taxon>
        <taxon>Kitasatosporales</taxon>
        <taxon>Streptomycetaceae</taxon>
        <taxon>Streptomyces</taxon>
    </lineage>
</organism>
<dbReference type="EMBL" id="JAAGME010000770">
    <property type="protein sequence ID" value="NEB68937.1"/>
    <property type="molecule type" value="Genomic_DNA"/>
</dbReference>
<dbReference type="SUPFAM" id="SSF53955">
    <property type="entry name" value="Lysozyme-like"/>
    <property type="match status" value="1"/>
</dbReference>
<dbReference type="Gene3D" id="1.10.3810.10">
    <property type="entry name" value="Biosynthetic peptidoglycan transglycosylase-like"/>
    <property type="match status" value="1"/>
</dbReference>
<dbReference type="InterPro" id="IPR036950">
    <property type="entry name" value="PBP_transglycosylase"/>
</dbReference>
<feature type="non-terminal residue" evidence="1">
    <location>
        <position position="91"/>
    </location>
</feature>
<evidence type="ECO:0000313" key="1">
    <source>
        <dbReference type="EMBL" id="NEB68937.1"/>
    </source>
</evidence>
<proteinExistence type="predicted"/>
<reference evidence="1 2" key="1">
    <citation type="submission" date="2020-01" db="EMBL/GenBank/DDBJ databases">
        <title>Insect and environment-associated Actinomycetes.</title>
        <authorList>
            <person name="Currrie C."/>
            <person name="Chevrette M."/>
            <person name="Carlson C."/>
            <person name="Stubbendieck R."/>
            <person name="Wendt-Pienkowski E."/>
        </authorList>
    </citation>
    <scope>NUCLEOTIDE SEQUENCE [LARGE SCALE GENOMIC DNA]</scope>
    <source>
        <strain evidence="1 2">SID14438</strain>
    </source>
</reference>
<dbReference type="AlphaFoldDB" id="A0A6N9V8X4"/>
<protein>
    <submittedName>
        <fullName evidence="1">Penicillin-binding protein</fullName>
    </submittedName>
</protein>
<sequence length="91" mass="9930">GAYLASLLNAPSAYDVIAQPANRSRAEARWNYVLDGMVKENWLTGAERARLSFPTPDQQHLPRGLSGQRGYLVQAVDEYLVANGVVTEAAL</sequence>
<comment type="caution">
    <text evidence="1">The sequence shown here is derived from an EMBL/GenBank/DDBJ whole genome shotgun (WGS) entry which is preliminary data.</text>
</comment>
<evidence type="ECO:0000313" key="2">
    <source>
        <dbReference type="Proteomes" id="UP000471648"/>
    </source>
</evidence>
<name>A0A6N9V8X4_STRMI</name>